<evidence type="ECO:0000256" key="1">
    <source>
        <dbReference type="SAM" id="MobiDB-lite"/>
    </source>
</evidence>
<name>A0ABD3LWL3_9STRA</name>
<evidence type="ECO:0000256" key="2">
    <source>
        <dbReference type="SAM" id="SignalP"/>
    </source>
</evidence>
<evidence type="ECO:0000259" key="3">
    <source>
        <dbReference type="SMART" id="SM00198"/>
    </source>
</evidence>
<sequence>MRIIFFAAVAAAQLASYSVAELNNAILASHHLNEQSLVEADDYAVTQNIFHDFEFTRSLRDHYDLLHQTSPSDRRLADDGTCSPIGDDCTSQNPNCCQGGCNSNKKCFCQANGGTCFNPGGADNFCCSNKCNSNGKCACIAQGKSCAVGGGYCCDGLMCGANKTCIPKATGPTRKPTKRPSSSNDEVAVSMTNCKANGQVCTRLGKFDASCCSERCGFSGKCVSVVSSSSSGSGLRPTRKPTRKPNTSSTSGQTNRIDGPCEDSTKTKLTVEIKTDRFGDDLGWSLSNYWTDDILHSVKAGTYGLYSYDSVSVCVPNGLYNFTLTDLFGDGVCCKHGEGHVKVKLNDRDVIHVRSYSKFVSDIINVGYDPSPEMSDRDIQYLEAHNRRRYMWYTGNGVSDVPLRWSPQLAEESRVWAQKLLVNCSSSGIEHEHGVEEGENLAKNKGSLFEDGVPSWGQLYPPDNIVGRWVEFEVNRPYPGNAHLTQALWRGSKYMGCGEAQKEFANGMCRIQVCRYARAGNCDMSHFNATTDRNWLPPMLDDTSRCGPNCPPEGCY</sequence>
<feature type="compositionally biased region" description="Low complexity" evidence="1">
    <location>
        <begin position="225"/>
        <end position="234"/>
    </location>
</feature>
<feature type="signal peptide" evidence="2">
    <location>
        <begin position="1"/>
        <end position="20"/>
    </location>
</feature>
<keyword evidence="5" id="KW-1185">Reference proteome</keyword>
<dbReference type="Proteomes" id="UP001530293">
    <property type="component" value="Unassembled WGS sequence"/>
</dbReference>
<dbReference type="AlphaFoldDB" id="A0ABD3LWL3"/>
<evidence type="ECO:0000313" key="5">
    <source>
        <dbReference type="Proteomes" id="UP001530293"/>
    </source>
</evidence>
<reference evidence="4 5" key="1">
    <citation type="submission" date="2024-10" db="EMBL/GenBank/DDBJ databases">
        <title>Updated reference genomes for cyclostephanoid diatoms.</title>
        <authorList>
            <person name="Roberts W.R."/>
            <person name="Alverson A.J."/>
        </authorList>
    </citation>
    <scope>NUCLEOTIDE SEQUENCE [LARGE SCALE GENOMIC DNA]</scope>
    <source>
        <strain evidence="4 5">AJA232-27</strain>
    </source>
</reference>
<feature type="domain" description="SCP" evidence="3">
    <location>
        <begin position="376"/>
        <end position="524"/>
    </location>
</feature>
<feature type="compositionally biased region" description="Polar residues" evidence="1">
    <location>
        <begin position="244"/>
        <end position="256"/>
    </location>
</feature>
<keyword evidence="2" id="KW-0732">Signal</keyword>
<dbReference type="SUPFAM" id="SSF55797">
    <property type="entry name" value="PR-1-like"/>
    <property type="match status" value="1"/>
</dbReference>
<proteinExistence type="predicted"/>
<dbReference type="InterPro" id="IPR001283">
    <property type="entry name" value="CRISP-related"/>
</dbReference>
<evidence type="ECO:0000313" key="4">
    <source>
        <dbReference type="EMBL" id="KAL3756140.1"/>
    </source>
</evidence>
<dbReference type="InterPro" id="IPR035940">
    <property type="entry name" value="CAP_sf"/>
</dbReference>
<dbReference type="Pfam" id="PF00188">
    <property type="entry name" value="CAP"/>
    <property type="match status" value="1"/>
</dbReference>
<dbReference type="InterPro" id="IPR014044">
    <property type="entry name" value="CAP_dom"/>
</dbReference>
<organism evidence="4 5">
    <name type="scientific">Discostella pseudostelligera</name>
    <dbReference type="NCBI Taxonomy" id="259834"/>
    <lineage>
        <taxon>Eukaryota</taxon>
        <taxon>Sar</taxon>
        <taxon>Stramenopiles</taxon>
        <taxon>Ochrophyta</taxon>
        <taxon>Bacillariophyta</taxon>
        <taxon>Coscinodiscophyceae</taxon>
        <taxon>Thalassiosirophycidae</taxon>
        <taxon>Stephanodiscales</taxon>
        <taxon>Stephanodiscaceae</taxon>
        <taxon>Discostella</taxon>
    </lineage>
</organism>
<dbReference type="EMBL" id="JALLBG020000313">
    <property type="protein sequence ID" value="KAL3756140.1"/>
    <property type="molecule type" value="Genomic_DNA"/>
</dbReference>
<protein>
    <recommendedName>
        <fullName evidence="3">SCP domain-containing protein</fullName>
    </recommendedName>
</protein>
<comment type="caution">
    <text evidence="4">The sequence shown here is derived from an EMBL/GenBank/DDBJ whole genome shotgun (WGS) entry which is preliminary data.</text>
</comment>
<dbReference type="Gene3D" id="3.40.33.10">
    <property type="entry name" value="CAP"/>
    <property type="match status" value="1"/>
</dbReference>
<dbReference type="PANTHER" id="PTHR10334">
    <property type="entry name" value="CYSTEINE-RICH SECRETORY PROTEIN-RELATED"/>
    <property type="match status" value="1"/>
</dbReference>
<accession>A0ABD3LWL3</accession>
<feature type="region of interest" description="Disordered" evidence="1">
    <location>
        <begin position="225"/>
        <end position="263"/>
    </location>
</feature>
<feature type="chain" id="PRO_5044813065" description="SCP domain-containing protein" evidence="2">
    <location>
        <begin position="21"/>
        <end position="556"/>
    </location>
</feature>
<gene>
    <name evidence="4" type="ORF">ACHAWU_005644</name>
</gene>
<dbReference type="SMART" id="SM00198">
    <property type="entry name" value="SCP"/>
    <property type="match status" value="1"/>
</dbReference>